<comment type="caution">
    <text evidence="2">The sequence shown here is derived from an EMBL/GenBank/DDBJ whole genome shotgun (WGS) entry which is preliminary data.</text>
</comment>
<protein>
    <submittedName>
        <fullName evidence="2">Uncharacterized protein</fullName>
    </submittedName>
</protein>
<name>A0A6A1V239_9ROSI</name>
<sequence>MAVPSYLYKELIRKGSQDQEMQIGSTTPRPPEVAKHGGAHGRLIPKDPGSHKESIDITTSQGGGAVATVVEHGGDNHHGPNLVSLTWPRFCLMRETRGQMVVSPLEVYYLGKGFLVQTWFFRTLSQFFCKVVEGL</sequence>
<evidence type="ECO:0000313" key="2">
    <source>
        <dbReference type="EMBL" id="KAB1206774.1"/>
    </source>
</evidence>
<feature type="region of interest" description="Disordered" evidence="1">
    <location>
        <begin position="17"/>
        <end position="58"/>
    </location>
</feature>
<accession>A0A6A1V239</accession>
<keyword evidence="3" id="KW-1185">Reference proteome</keyword>
<evidence type="ECO:0000256" key="1">
    <source>
        <dbReference type="SAM" id="MobiDB-lite"/>
    </source>
</evidence>
<reference evidence="2 3" key="1">
    <citation type="journal article" date="2019" name="Plant Biotechnol. J.">
        <title>The red bayberry genome and genetic basis of sex determination.</title>
        <authorList>
            <person name="Jia H.M."/>
            <person name="Jia H.J."/>
            <person name="Cai Q.L."/>
            <person name="Wang Y."/>
            <person name="Zhao H.B."/>
            <person name="Yang W.F."/>
            <person name="Wang G.Y."/>
            <person name="Li Y.H."/>
            <person name="Zhan D.L."/>
            <person name="Shen Y.T."/>
            <person name="Niu Q.F."/>
            <person name="Chang L."/>
            <person name="Qiu J."/>
            <person name="Zhao L."/>
            <person name="Xie H.B."/>
            <person name="Fu W.Y."/>
            <person name="Jin J."/>
            <person name="Li X.W."/>
            <person name="Jiao Y."/>
            <person name="Zhou C.C."/>
            <person name="Tu T."/>
            <person name="Chai C.Y."/>
            <person name="Gao J.L."/>
            <person name="Fan L.J."/>
            <person name="van de Weg E."/>
            <person name="Wang J.Y."/>
            <person name="Gao Z.S."/>
        </authorList>
    </citation>
    <scope>NUCLEOTIDE SEQUENCE [LARGE SCALE GENOMIC DNA]</scope>
    <source>
        <tissue evidence="2">Leaves</tissue>
    </source>
</reference>
<dbReference type="Proteomes" id="UP000516437">
    <property type="component" value="Chromosome 7"/>
</dbReference>
<dbReference type="EMBL" id="RXIC02000025">
    <property type="protein sequence ID" value="KAB1206774.1"/>
    <property type="molecule type" value="Genomic_DNA"/>
</dbReference>
<feature type="compositionally biased region" description="Polar residues" evidence="1">
    <location>
        <begin position="18"/>
        <end position="27"/>
    </location>
</feature>
<gene>
    <name evidence="2" type="ORF">CJ030_MR7G013479</name>
</gene>
<proteinExistence type="predicted"/>
<organism evidence="2 3">
    <name type="scientific">Morella rubra</name>
    <name type="common">Chinese bayberry</name>
    <dbReference type="NCBI Taxonomy" id="262757"/>
    <lineage>
        <taxon>Eukaryota</taxon>
        <taxon>Viridiplantae</taxon>
        <taxon>Streptophyta</taxon>
        <taxon>Embryophyta</taxon>
        <taxon>Tracheophyta</taxon>
        <taxon>Spermatophyta</taxon>
        <taxon>Magnoliopsida</taxon>
        <taxon>eudicotyledons</taxon>
        <taxon>Gunneridae</taxon>
        <taxon>Pentapetalae</taxon>
        <taxon>rosids</taxon>
        <taxon>fabids</taxon>
        <taxon>Fagales</taxon>
        <taxon>Myricaceae</taxon>
        <taxon>Morella</taxon>
    </lineage>
</organism>
<feature type="compositionally biased region" description="Basic and acidic residues" evidence="1">
    <location>
        <begin position="44"/>
        <end position="55"/>
    </location>
</feature>
<dbReference type="AlphaFoldDB" id="A0A6A1V239"/>
<evidence type="ECO:0000313" key="3">
    <source>
        <dbReference type="Proteomes" id="UP000516437"/>
    </source>
</evidence>